<keyword evidence="9" id="KW-1185">Reference proteome</keyword>
<organism evidence="8 9">
    <name type="scientific">Candidatus Hodgkinia cicadicola</name>
    <dbReference type="NCBI Taxonomy" id="573658"/>
    <lineage>
        <taxon>Bacteria</taxon>
        <taxon>Pseudomonadati</taxon>
        <taxon>Pseudomonadota</taxon>
        <taxon>Alphaproteobacteria</taxon>
        <taxon>Hyphomicrobiales</taxon>
        <taxon>Candidatus Hodgkinia</taxon>
    </lineage>
</organism>
<name>A0ABX4MHS7_9HYPH</name>
<keyword evidence="6" id="KW-0368">Histidine biosynthesis</keyword>
<dbReference type="PANTHER" id="PTHR42945:SF1">
    <property type="entry name" value="HISTIDINE BIOSYNTHESIS BIFUNCTIONAL PROTEIN HIS7"/>
    <property type="match status" value="1"/>
</dbReference>
<reference evidence="8" key="1">
    <citation type="submission" date="2017-09" db="EMBL/GenBank/DDBJ databases">
        <authorList>
            <person name="Campbell M.A."/>
            <person name="Lukasik P."/>
            <person name="Simon C."/>
            <person name="McCutcheon J.P."/>
        </authorList>
    </citation>
    <scope>NUCLEOTIDE SEQUENCE [LARGE SCALE GENOMIC DNA]</scope>
    <source>
        <strain evidence="8">ALECUR</strain>
    </source>
</reference>
<sequence>MNNSELNSLDLIPVIVIDFYSKEVIMFAYTNMLCLRLTLLTKLCHYYSRSEQSIWLKGLEGGNSHLVQEVYTDCNSDALIFSVLILETGLACHTERPSCFYKLLK</sequence>
<dbReference type="EC" id="3.5.4.19" evidence="3"/>
<dbReference type="InterPro" id="IPR038019">
    <property type="entry name" value="PRib_AMP_CycHydrolase_sf"/>
</dbReference>
<evidence type="ECO:0000256" key="4">
    <source>
        <dbReference type="ARBA" id="ARBA00022605"/>
    </source>
</evidence>
<dbReference type="InterPro" id="IPR002496">
    <property type="entry name" value="PRib_AMP_CycHydrolase_dom"/>
</dbReference>
<dbReference type="Gene3D" id="3.10.20.810">
    <property type="entry name" value="Phosphoribosyl-AMP cyclohydrolase"/>
    <property type="match status" value="1"/>
</dbReference>
<proteinExistence type="predicted"/>
<evidence type="ECO:0000256" key="2">
    <source>
        <dbReference type="ARBA" id="ARBA00005169"/>
    </source>
</evidence>
<comment type="catalytic activity">
    <reaction evidence="1">
        <text>1-(5-phospho-beta-D-ribosyl)-5'-AMP + H2O = 1-(5-phospho-beta-D-ribosyl)-5-[(5-phospho-beta-D-ribosylamino)methylideneamino]imidazole-4-carboxamide</text>
        <dbReference type="Rhea" id="RHEA:20049"/>
        <dbReference type="ChEBI" id="CHEBI:15377"/>
        <dbReference type="ChEBI" id="CHEBI:58435"/>
        <dbReference type="ChEBI" id="CHEBI:59457"/>
        <dbReference type="EC" id="3.5.4.19"/>
    </reaction>
</comment>
<dbReference type="SUPFAM" id="SSF141734">
    <property type="entry name" value="HisI-like"/>
    <property type="match status" value="1"/>
</dbReference>
<evidence type="ECO:0000256" key="6">
    <source>
        <dbReference type="ARBA" id="ARBA00023102"/>
    </source>
</evidence>
<accession>A0ABX4MHS7</accession>
<dbReference type="Proteomes" id="UP000229529">
    <property type="component" value="Unassembled WGS sequence"/>
</dbReference>
<feature type="domain" description="Phosphoribosyl-AMP cyclohydrolase" evidence="7">
    <location>
        <begin position="26"/>
        <end position="101"/>
    </location>
</feature>
<dbReference type="GO" id="GO:0004635">
    <property type="term" value="F:phosphoribosyl-AMP cyclohydrolase activity"/>
    <property type="evidence" value="ECO:0007669"/>
    <property type="project" value="UniProtKB-EC"/>
</dbReference>
<dbReference type="EMBL" id="NXGS01000007">
    <property type="protein sequence ID" value="PIM96582.1"/>
    <property type="molecule type" value="Genomic_DNA"/>
</dbReference>
<gene>
    <name evidence="8" type="primary">hisI</name>
    <name evidence="8" type="ORF">alecur_24</name>
</gene>
<protein>
    <recommendedName>
        <fullName evidence="3">phosphoribosyl-AMP cyclohydrolase</fullName>
        <ecNumber evidence="3">3.5.4.19</ecNumber>
    </recommendedName>
</protein>
<evidence type="ECO:0000256" key="3">
    <source>
        <dbReference type="ARBA" id="ARBA00012721"/>
    </source>
</evidence>
<evidence type="ECO:0000259" key="7">
    <source>
        <dbReference type="Pfam" id="PF01502"/>
    </source>
</evidence>
<evidence type="ECO:0000313" key="9">
    <source>
        <dbReference type="Proteomes" id="UP000229529"/>
    </source>
</evidence>
<dbReference type="GO" id="GO:0016740">
    <property type="term" value="F:transferase activity"/>
    <property type="evidence" value="ECO:0007669"/>
    <property type="project" value="UniProtKB-KW"/>
</dbReference>
<keyword evidence="4" id="KW-0028">Amino-acid biosynthesis</keyword>
<evidence type="ECO:0000256" key="1">
    <source>
        <dbReference type="ARBA" id="ARBA00000024"/>
    </source>
</evidence>
<comment type="caution">
    <text evidence="8">The sequence shown here is derived from an EMBL/GenBank/DDBJ whole genome shotgun (WGS) entry which is preliminary data.</text>
</comment>
<keyword evidence="5 8" id="KW-0378">Hydrolase</keyword>
<dbReference type="PANTHER" id="PTHR42945">
    <property type="entry name" value="HISTIDINE BIOSYNTHESIS BIFUNCTIONAL PROTEIN"/>
    <property type="match status" value="1"/>
</dbReference>
<dbReference type="Pfam" id="PF01502">
    <property type="entry name" value="PRA-CH"/>
    <property type="match status" value="1"/>
</dbReference>
<comment type="pathway">
    <text evidence="2">Amino-acid biosynthesis; L-histidine biosynthesis; L-histidine from 5-phospho-alpha-D-ribose 1-diphosphate: step 3/9.</text>
</comment>
<evidence type="ECO:0000313" key="8">
    <source>
        <dbReference type="EMBL" id="PIM96582.1"/>
    </source>
</evidence>
<evidence type="ECO:0000256" key="5">
    <source>
        <dbReference type="ARBA" id="ARBA00022801"/>
    </source>
</evidence>